<dbReference type="EMBL" id="QGTJ01000011">
    <property type="protein sequence ID" value="PWV59347.1"/>
    <property type="molecule type" value="Genomic_DNA"/>
</dbReference>
<dbReference type="InterPro" id="IPR001110">
    <property type="entry name" value="UPF0012_CS"/>
</dbReference>
<dbReference type="InterPro" id="IPR045254">
    <property type="entry name" value="Nit1/2_C-N_Hydrolase"/>
</dbReference>
<accession>A0A317MS98</accession>
<evidence type="ECO:0000313" key="4">
    <source>
        <dbReference type="EMBL" id="PWV59347.1"/>
    </source>
</evidence>
<evidence type="ECO:0000313" key="5">
    <source>
        <dbReference type="Proteomes" id="UP000246569"/>
    </source>
</evidence>
<dbReference type="AlphaFoldDB" id="A0A317MS98"/>
<dbReference type="PANTHER" id="PTHR23088:SF27">
    <property type="entry name" value="DEAMINATED GLUTATHIONE AMIDASE"/>
    <property type="match status" value="1"/>
</dbReference>
<organism evidence="4 5">
    <name type="scientific">Plasticicumulans acidivorans</name>
    <dbReference type="NCBI Taxonomy" id="886464"/>
    <lineage>
        <taxon>Bacteria</taxon>
        <taxon>Pseudomonadati</taxon>
        <taxon>Pseudomonadota</taxon>
        <taxon>Gammaproteobacteria</taxon>
        <taxon>Candidatus Competibacteraceae</taxon>
        <taxon>Plasticicumulans</taxon>
    </lineage>
</organism>
<reference evidence="4 5" key="1">
    <citation type="submission" date="2018-05" db="EMBL/GenBank/DDBJ databases">
        <title>Genomic Encyclopedia of Type Strains, Phase IV (KMG-IV): sequencing the most valuable type-strain genomes for metagenomic binning, comparative biology and taxonomic classification.</title>
        <authorList>
            <person name="Goeker M."/>
        </authorList>
    </citation>
    <scope>NUCLEOTIDE SEQUENCE [LARGE SCALE GENOMIC DNA]</scope>
    <source>
        <strain evidence="4 5">DSM 23606</strain>
    </source>
</reference>
<keyword evidence="5" id="KW-1185">Reference proteome</keyword>
<dbReference type="Proteomes" id="UP000246569">
    <property type="component" value="Unassembled WGS sequence"/>
</dbReference>
<gene>
    <name evidence="4" type="ORF">C7443_111119</name>
</gene>
<dbReference type="SUPFAM" id="SSF56317">
    <property type="entry name" value="Carbon-nitrogen hydrolase"/>
    <property type="match status" value="1"/>
</dbReference>
<comment type="caution">
    <text evidence="4">The sequence shown here is derived from an EMBL/GenBank/DDBJ whole genome shotgun (WGS) entry which is preliminary data.</text>
</comment>
<proteinExistence type="inferred from homology"/>
<comment type="similarity">
    <text evidence="1">Belongs to the carbon-nitrogen hydrolase superfamily. NIT1/NIT2 family.</text>
</comment>
<protein>
    <submittedName>
        <fullName evidence="4">Nitrilase</fullName>
    </submittedName>
</protein>
<sequence length="269" mass="28889">MSRIAAVQMTSGVDVAANRASAERLIAEAAAAGATLVALPESWFQLGCEEAAKLALVEPEGHGPLQDFLAAQAARHGIWLLGGTVPLQGEEPGRVCASSLLFDAQGRIGARYDKIHLFDVDVEDATGTYRESATIEGGERIVVADTPCGRLGLTVCYDLRFPELFRSMSAAGAELFVVPSAFTAVTGRAHWEVLLRARAIENLAYVLAPAQWGRHGGGRETWGDSLIVDPWGTVLARRAQGEGVVVADIDLPRLHARRNAFPCLEHRRL</sequence>
<dbReference type="PROSITE" id="PS50263">
    <property type="entry name" value="CN_HYDROLASE"/>
    <property type="match status" value="1"/>
</dbReference>
<dbReference type="InterPro" id="IPR036526">
    <property type="entry name" value="C-N_Hydrolase_sf"/>
</dbReference>
<feature type="domain" description="CN hydrolase" evidence="3">
    <location>
        <begin position="2"/>
        <end position="251"/>
    </location>
</feature>
<evidence type="ECO:0000256" key="2">
    <source>
        <dbReference type="ARBA" id="ARBA00022801"/>
    </source>
</evidence>
<dbReference type="PROSITE" id="PS01227">
    <property type="entry name" value="UPF0012"/>
    <property type="match status" value="1"/>
</dbReference>
<keyword evidence="2" id="KW-0378">Hydrolase</keyword>
<name>A0A317MS98_9GAMM</name>
<evidence type="ECO:0000259" key="3">
    <source>
        <dbReference type="PROSITE" id="PS50263"/>
    </source>
</evidence>
<dbReference type="CDD" id="cd07572">
    <property type="entry name" value="nit"/>
    <property type="match status" value="1"/>
</dbReference>
<dbReference type="Gene3D" id="3.60.110.10">
    <property type="entry name" value="Carbon-nitrogen hydrolase"/>
    <property type="match status" value="1"/>
</dbReference>
<dbReference type="Pfam" id="PF00795">
    <property type="entry name" value="CN_hydrolase"/>
    <property type="match status" value="1"/>
</dbReference>
<dbReference type="PANTHER" id="PTHR23088">
    <property type="entry name" value="NITRILASE-RELATED"/>
    <property type="match status" value="1"/>
</dbReference>
<dbReference type="GO" id="GO:0016811">
    <property type="term" value="F:hydrolase activity, acting on carbon-nitrogen (but not peptide) bonds, in linear amides"/>
    <property type="evidence" value="ECO:0007669"/>
    <property type="project" value="InterPro"/>
</dbReference>
<dbReference type="OrthoDB" id="9811121at2"/>
<dbReference type="InterPro" id="IPR003010">
    <property type="entry name" value="C-N_Hydrolase"/>
</dbReference>
<dbReference type="RefSeq" id="WP_110019753.1">
    <property type="nucleotide sequence ID" value="NZ_QGTJ01000011.1"/>
</dbReference>
<evidence type="ECO:0000256" key="1">
    <source>
        <dbReference type="ARBA" id="ARBA00010613"/>
    </source>
</evidence>